<dbReference type="Proteomes" id="UP000447355">
    <property type="component" value="Unassembled WGS sequence"/>
</dbReference>
<dbReference type="EMBL" id="WWCX01000024">
    <property type="protein sequence ID" value="MYM95297.1"/>
    <property type="molecule type" value="Genomic_DNA"/>
</dbReference>
<protein>
    <submittedName>
        <fullName evidence="2">Uncharacterized protein</fullName>
    </submittedName>
</protein>
<feature type="signal peptide" evidence="1">
    <location>
        <begin position="1"/>
        <end position="18"/>
    </location>
</feature>
<evidence type="ECO:0000313" key="2">
    <source>
        <dbReference type="EMBL" id="MYM95297.1"/>
    </source>
</evidence>
<keyword evidence="1" id="KW-0732">Signal</keyword>
<accession>A0A845GRI8</accession>
<name>A0A845GRI8_9BURK</name>
<proteinExistence type="predicted"/>
<evidence type="ECO:0000256" key="1">
    <source>
        <dbReference type="SAM" id="SignalP"/>
    </source>
</evidence>
<dbReference type="AlphaFoldDB" id="A0A845GRI8"/>
<organism evidence="2 3">
    <name type="scientific">Duganella vulcania</name>
    <dbReference type="NCBI Taxonomy" id="2692166"/>
    <lineage>
        <taxon>Bacteria</taxon>
        <taxon>Pseudomonadati</taxon>
        <taxon>Pseudomonadota</taxon>
        <taxon>Betaproteobacteria</taxon>
        <taxon>Burkholderiales</taxon>
        <taxon>Oxalobacteraceae</taxon>
        <taxon>Telluria group</taxon>
        <taxon>Duganella</taxon>
    </lineage>
</organism>
<comment type="caution">
    <text evidence="2">The sequence shown here is derived from an EMBL/GenBank/DDBJ whole genome shotgun (WGS) entry which is preliminary data.</text>
</comment>
<sequence>MKFWFSLIVLCSALSASAADKREFATETAAFLDAELPRMDAAVENKDRAYFGPALARMQAFVGSWSGEQLERDPACARALSDFLIAGLCKISPPGTLCEPETFIPKVDKHIAQCRAAAKR</sequence>
<evidence type="ECO:0000313" key="3">
    <source>
        <dbReference type="Proteomes" id="UP000447355"/>
    </source>
</evidence>
<gene>
    <name evidence="2" type="ORF">GTP90_15635</name>
</gene>
<feature type="chain" id="PRO_5033004617" evidence="1">
    <location>
        <begin position="19"/>
        <end position="120"/>
    </location>
</feature>
<reference evidence="2" key="1">
    <citation type="submission" date="2019-12" db="EMBL/GenBank/DDBJ databases">
        <title>Novel species isolated from a subtropical stream in China.</title>
        <authorList>
            <person name="Lu H."/>
        </authorList>
    </citation>
    <scope>NUCLEOTIDE SEQUENCE [LARGE SCALE GENOMIC DNA]</scope>
    <source>
        <strain evidence="2">FT81W</strain>
    </source>
</reference>
<dbReference type="RefSeq" id="WP_161084421.1">
    <property type="nucleotide sequence ID" value="NZ_WWCX01000024.1"/>
</dbReference>